<evidence type="ECO:0000256" key="1">
    <source>
        <dbReference type="SAM" id="MobiDB-lite"/>
    </source>
</evidence>
<dbReference type="EMBL" id="MK573636">
    <property type="protein sequence ID" value="QBQ74113.1"/>
    <property type="molecule type" value="Genomic_DNA"/>
</dbReference>
<protein>
    <recommendedName>
        <fullName evidence="4">Homing endonuclease</fullName>
    </recommendedName>
</protein>
<evidence type="ECO:0000313" key="2">
    <source>
        <dbReference type="EMBL" id="QBQ74113.1"/>
    </source>
</evidence>
<feature type="region of interest" description="Disordered" evidence="1">
    <location>
        <begin position="147"/>
        <end position="186"/>
    </location>
</feature>
<feature type="compositionally biased region" description="Basic and acidic residues" evidence="1">
    <location>
        <begin position="153"/>
        <end position="172"/>
    </location>
</feature>
<accession>A0A482MLZ0</accession>
<organism evidence="2 3">
    <name type="scientific">Escherichia phage vB_EcoM_PHB13</name>
    <dbReference type="NCBI Taxonomy" id="2562111"/>
    <lineage>
        <taxon>Viruses</taxon>
        <taxon>Duplodnaviria</taxon>
        <taxon>Heunggongvirae</taxon>
        <taxon>Uroviricota</taxon>
        <taxon>Caudoviricetes</taxon>
        <taxon>Pantevenvirales</taxon>
        <taxon>Straboviridae</taxon>
        <taxon>Krischvirus</taxon>
        <taxon>Krischvirus RB49</taxon>
    </lineage>
</organism>
<evidence type="ECO:0008006" key="4">
    <source>
        <dbReference type="Google" id="ProtNLM"/>
    </source>
</evidence>
<proteinExistence type="predicted"/>
<reference evidence="2 3" key="1">
    <citation type="submission" date="2019-02" db="EMBL/GenBank/DDBJ databases">
        <title>Isolation and characterization of three virulent bacteriophages and their application for multidrug-resistant Shiga-toxigenic Escherichia coli (STEC) O157 strains.</title>
        <authorList>
            <person name="Chen Y."/>
            <person name="Song J."/>
            <person name="Qian P."/>
            <person name="Li X."/>
        </authorList>
    </citation>
    <scope>NUCLEOTIDE SEQUENCE [LARGE SCALE GENOMIC DNA]</scope>
</reference>
<dbReference type="Proteomes" id="UP000298988">
    <property type="component" value="Segment"/>
</dbReference>
<sequence>MQDIKNKILMQFPNADIKYLEKYLEICENPDKDGELERHHILPKSIWKEYEDLKIHDFNAVHLNTVRHMMAHYYFSKATNSIWKSVVMMFNTRIDIMKELPEDIVLKLAGISEEAKRKHVYTEESRLKMSESQKRFMASLDEEELKRRHKKRTDSVKEHFRNLSDEERERKYKERGKKISKALSNRSEEKLKLRRERLLQTINSKSDEEKQRIAKLLSDSQKPKETWGKFDELYALWIDLNMPGQYVFKREAIKRGYPDRSYDYIVKEMKNKYIKENGNDLIKLNPRKNSGVWVYYDEIYKLWKEHGMPSDRKTRKIAVENGYPDQCYQTIVKDFKNSLI</sequence>
<name>A0A482MLZ0_9CAUD</name>
<evidence type="ECO:0000313" key="3">
    <source>
        <dbReference type="Proteomes" id="UP000298988"/>
    </source>
</evidence>